<gene>
    <name evidence="1" type="ORF">VZ94_04675</name>
</gene>
<name>A0A0F3IL34_9GAMM</name>
<organism evidence="1 2">
    <name type="scientific">Methylocucumis oryzae</name>
    <dbReference type="NCBI Taxonomy" id="1632867"/>
    <lineage>
        <taxon>Bacteria</taxon>
        <taxon>Pseudomonadati</taxon>
        <taxon>Pseudomonadota</taxon>
        <taxon>Gammaproteobacteria</taxon>
        <taxon>Methylococcales</taxon>
        <taxon>Methylococcaceae</taxon>
        <taxon>Methylocucumis</taxon>
    </lineage>
</organism>
<dbReference type="RefSeq" id="WP_045778349.1">
    <property type="nucleotide sequence ID" value="NZ_LAJX01000038.1"/>
</dbReference>
<protein>
    <submittedName>
        <fullName evidence="1">Uncharacterized protein</fullName>
    </submittedName>
</protein>
<dbReference type="AlphaFoldDB" id="A0A0F3IL34"/>
<comment type="caution">
    <text evidence="1">The sequence shown here is derived from an EMBL/GenBank/DDBJ whole genome shotgun (WGS) entry which is preliminary data.</text>
</comment>
<keyword evidence="2" id="KW-1185">Reference proteome</keyword>
<reference evidence="2" key="1">
    <citation type="submission" date="2015-03" db="EMBL/GenBank/DDBJ databases">
        <title>Draft genome sequence of a novel methanotroph (Sn10-6) isolated from flooded ricefield rhizosphere in India.</title>
        <authorList>
            <person name="Pandit P.S."/>
            <person name="Pore S.D."/>
            <person name="Arora P."/>
            <person name="Kapse N.G."/>
            <person name="Dhakephalkar P.K."/>
            <person name="Rahalkar M.C."/>
        </authorList>
    </citation>
    <scope>NUCLEOTIDE SEQUENCE [LARGE SCALE GENOMIC DNA]</scope>
    <source>
        <strain evidence="2">Sn10-6</strain>
    </source>
</reference>
<sequence length="87" mass="9389">MLIRAFIVYFFSLGLLPIAWAAQHLDAYQLVTLISNPDLRPTLADDGSTYLSGGIGILVYDGASAIDALGPYQVFSNAGLRPFFGFC</sequence>
<accession>A0A0F3IL34</accession>
<dbReference type="EMBL" id="LAJX01000038">
    <property type="protein sequence ID" value="KJV07450.1"/>
    <property type="molecule type" value="Genomic_DNA"/>
</dbReference>
<evidence type="ECO:0000313" key="2">
    <source>
        <dbReference type="Proteomes" id="UP000033684"/>
    </source>
</evidence>
<dbReference type="Proteomes" id="UP000033684">
    <property type="component" value="Unassembled WGS sequence"/>
</dbReference>
<proteinExistence type="predicted"/>
<dbReference type="OrthoDB" id="4265717at2"/>
<evidence type="ECO:0000313" key="1">
    <source>
        <dbReference type="EMBL" id="KJV07450.1"/>
    </source>
</evidence>
<reference evidence="1 2" key="2">
    <citation type="journal article" date="2016" name="Microb. Ecol.">
        <title>Genome Characteristics of a Novel Type I Methanotroph (Sn10-6) Isolated from a Flooded Indian Rice Field.</title>
        <authorList>
            <person name="Rahalkar M.C."/>
            <person name="Pandit P.S."/>
            <person name="Dhakephalkar P.K."/>
            <person name="Pore S."/>
            <person name="Arora P."/>
            <person name="Kapse N."/>
        </authorList>
    </citation>
    <scope>NUCLEOTIDE SEQUENCE [LARGE SCALE GENOMIC DNA]</scope>
    <source>
        <strain evidence="1 2">Sn10-6</strain>
    </source>
</reference>